<evidence type="ECO:0000313" key="4">
    <source>
        <dbReference type="Proteomes" id="UP000027195"/>
    </source>
</evidence>
<sequence>MSSQNDSAGILALFSKWAPLHLILYTLVPLLGPWLRRRSKKKKRILKYSNRCKKKNNSNDDVCPKRRKTQGKRPECRCDIPTTGPIKPLLSPSFRLPASAASGKILSPTLRGAQLAQVEKTGEQARSAPHRDIDRRTTLRMSPSH</sequence>
<gene>
    <name evidence="3" type="ORF">BOTBODRAFT_560345</name>
</gene>
<reference evidence="4" key="1">
    <citation type="journal article" date="2014" name="Proc. Natl. Acad. Sci. U.S.A.">
        <title>Extensive sampling of basidiomycete genomes demonstrates inadequacy of the white-rot/brown-rot paradigm for wood decay fungi.</title>
        <authorList>
            <person name="Riley R."/>
            <person name="Salamov A.A."/>
            <person name="Brown D.W."/>
            <person name="Nagy L.G."/>
            <person name="Floudas D."/>
            <person name="Held B.W."/>
            <person name="Levasseur A."/>
            <person name="Lombard V."/>
            <person name="Morin E."/>
            <person name="Otillar R."/>
            <person name="Lindquist E.A."/>
            <person name="Sun H."/>
            <person name="LaButti K.M."/>
            <person name="Schmutz J."/>
            <person name="Jabbour D."/>
            <person name="Luo H."/>
            <person name="Baker S.E."/>
            <person name="Pisabarro A.G."/>
            <person name="Walton J.D."/>
            <person name="Blanchette R.A."/>
            <person name="Henrissat B."/>
            <person name="Martin F."/>
            <person name="Cullen D."/>
            <person name="Hibbett D.S."/>
            <person name="Grigoriev I.V."/>
        </authorList>
    </citation>
    <scope>NUCLEOTIDE SEQUENCE [LARGE SCALE GENOMIC DNA]</scope>
    <source>
        <strain evidence="4">FD-172 SS1</strain>
    </source>
</reference>
<feature type="region of interest" description="Disordered" evidence="1">
    <location>
        <begin position="115"/>
        <end position="145"/>
    </location>
</feature>
<keyword evidence="4" id="KW-1185">Reference proteome</keyword>
<dbReference type="HOGENOM" id="CLU_1786547_0_0_1"/>
<dbReference type="AlphaFoldDB" id="A0A067MAS6"/>
<evidence type="ECO:0000313" key="3">
    <source>
        <dbReference type="EMBL" id="KDQ08711.1"/>
    </source>
</evidence>
<keyword evidence="2" id="KW-0812">Transmembrane</keyword>
<dbReference type="EMBL" id="KL198087">
    <property type="protein sequence ID" value="KDQ08711.1"/>
    <property type="molecule type" value="Genomic_DNA"/>
</dbReference>
<organism evidence="3 4">
    <name type="scientific">Botryobasidium botryosum (strain FD-172 SS1)</name>
    <dbReference type="NCBI Taxonomy" id="930990"/>
    <lineage>
        <taxon>Eukaryota</taxon>
        <taxon>Fungi</taxon>
        <taxon>Dikarya</taxon>
        <taxon>Basidiomycota</taxon>
        <taxon>Agaricomycotina</taxon>
        <taxon>Agaricomycetes</taxon>
        <taxon>Cantharellales</taxon>
        <taxon>Botryobasidiaceae</taxon>
        <taxon>Botryobasidium</taxon>
    </lineage>
</organism>
<protein>
    <submittedName>
        <fullName evidence="3">Uncharacterized protein</fullName>
    </submittedName>
</protein>
<accession>A0A067MAS6</accession>
<proteinExistence type="predicted"/>
<evidence type="ECO:0000256" key="1">
    <source>
        <dbReference type="SAM" id="MobiDB-lite"/>
    </source>
</evidence>
<keyword evidence="2" id="KW-0472">Membrane</keyword>
<dbReference type="InParanoid" id="A0A067MAS6"/>
<feature type="transmembrane region" description="Helical" evidence="2">
    <location>
        <begin position="17"/>
        <end position="35"/>
    </location>
</feature>
<evidence type="ECO:0000256" key="2">
    <source>
        <dbReference type="SAM" id="Phobius"/>
    </source>
</evidence>
<dbReference type="Proteomes" id="UP000027195">
    <property type="component" value="Unassembled WGS sequence"/>
</dbReference>
<feature type="region of interest" description="Disordered" evidence="1">
    <location>
        <begin position="50"/>
        <end position="82"/>
    </location>
</feature>
<keyword evidence="2" id="KW-1133">Transmembrane helix</keyword>
<name>A0A067MAS6_BOTB1</name>